<proteinExistence type="predicted"/>
<accession>A0AA86NMS2</accession>
<protein>
    <submittedName>
        <fullName evidence="2">Hypothetical_protein</fullName>
    </submittedName>
</protein>
<evidence type="ECO:0000313" key="4">
    <source>
        <dbReference type="Proteomes" id="UP001642409"/>
    </source>
</evidence>
<sequence length="133" mass="15597">MLPNLRTVHTRNTNRQYITTVQLQIGEAIPVQIQQPKKYMIAKKQPTQRPLVQKVDLMEQYYKPKVQMYHSQPQQKSKSVTSMQYPVNVQPKSNIKQTQQQQRVKSVHMTLAQFEGTDSEGDVEYIEGEEIMY</sequence>
<dbReference type="EMBL" id="CAXDID020000024">
    <property type="protein sequence ID" value="CAL5989837.1"/>
    <property type="molecule type" value="Genomic_DNA"/>
</dbReference>
<reference evidence="2 4" key="2">
    <citation type="submission" date="2024-07" db="EMBL/GenBank/DDBJ databases">
        <authorList>
            <person name="Akdeniz Z."/>
        </authorList>
    </citation>
    <scope>NUCLEOTIDE SEQUENCE [LARGE SCALE GENOMIC DNA]</scope>
</reference>
<evidence type="ECO:0000313" key="1">
    <source>
        <dbReference type="EMBL" id="CAI9922292.1"/>
    </source>
</evidence>
<name>A0AA86NMS2_9EUKA</name>
<organism evidence="1">
    <name type="scientific">Hexamita inflata</name>
    <dbReference type="NCBI Taxonomy" id="28002"/>
    <lineage>
        <taxon>Eukaryota</taxon>
        <taxon>Metamonada</taxon>
        <taxon>Diplomonadida</taxon>
        <taxon>Hexamitidae</taxon>
        <taxon>Hexamitinae</taxon>
        <taxon>Hexamita</taxon>
    </lineage>
</organism>
<reference evidence="1" key="1">
    <citation type="submission" date="2023-06" db="EMBL/GenBank/DDBJ databases">
        <authorList>
            <person name="Kurt Z."/>
        </authorList>
    </citation>
    <scope>NUCLEOTIDE SEQUENCE</scope>
</reference>
<dbReference type="AlphaFoldDB" id="A0AA86NMS2"/>
<evidence type="ECO:0000313" key="3">
    <source>
        <dbReference type="EMBL" id="CAL6030186.1"/>
    </source>
</evidence>
<dbReference type="EMBL" id="CAXDID020000114">
    <property type="protein sequence ID" value="CAL6030186.1"/>
    <property type="molecule type" value="Genomic_DNA"/>
</dbReference>
<gene>
    <name evidence="2" type="ORF">HINF_LOCUS11054</name>
    <name evidence="3" type="ORF">HINF_LOCUS33063</name>
    <name evidence="1" type="ORF">HINF_LOCUS9937</name>
</gene>
<comment type="caution">
    <text evidence="1">The sequence shown here is derived from an EMBL/GenBank/DDBJ whole genome shotgun (WGS) entry which is preliminary data.</text>
</comment>
<dbReference type="Proteomes" id="UP001642409">
    <property type="component" value="Unassembled WGS sequence"/>
</dbReference>
<dbReference type="EMBL" id="CATOUU010000248">
    <property type="protein sequence ID" value="CAI9922292.1"/>
    <property type="molecule type" value="Genomic_DNA"/>
</dbReference>
<evidence type="ECO:0000313" key="2">
    <source>
        <dbReference type="EMBL" id="CAL5989837.1"/>
    </source>
</evidence>
<keyword evidence="4" id="KW-1185">Reference proteome</keyword>